<accession>A0ACC2W8A2</accession>
<reference evidence="1" key="1">
    <citation type="submission" date="2023-04" db="EMBL/GenBank/DDBJ databases">
        <title>Draft Genome sequencing of Naganishia species isolated from polar environments using Oxford Nanopore Technology.</title>
        <authorList>
            <person name="Leo P."/>
            <person name="Venkateswaran K."/>
        </authorList>
    </citation>
    <scope>NUCLEOTIDE SEQUENCE</scope>
    <source>
        <strain evidence="1">MNA-CCFEE 5261</strain>
    </source>
</reference>
<dbReference type="Proteomes" id="UP001241377">
    <property type="component" value="Unassembled WGS sequence"/>
</dbReference>
<evidence type="ECO:0000313" key="1">
    <source>
        <dbReference type="EMBL" id="KAJ9107872.1"/>
    </source>
</evidence>
<comment type="caution">
    <text evidence="1">The sequence shown here is derived from an EMBL/GenBank/DDBJ whole genome shotgun (WGS) entry which is preliminary data.</text>
</comment>
<protein>
    <submittedName>
        <fullName evidence="1">Uncharacterized protein</fullName>
    </submittedName>
</protein>
<proteinExistence type="predicted"/>
<keyword evidence="2" id="KW-1185">Reference proteome</keyword>
<name>A0ACC2W8A2_9TREE</name>
<gene>
    <name evidence="1" type="ORF">QFC19_002778</name>
</gene>
<evidence type="ECO:0000313" key="2">
    <source>
        <dbReference type="Proteomes" id="UP001241377"/>
    </source>
</evidence>
<sequence length="194" mass="21668">MQKLMMANAREDDPMLPMMKQMPKILEINPRSPLIEGLLERVYDLPQSDDMEEEEDPESRVASHEEEELRETVRILLDTAMIRSGFLVSDTNTYFDRVESLLRRSLGVSQNARPRTDGIRPAPPIAQDPLPDPEAAATAGMGDVPGGVGFEMGSDGPQFMDWQEMKQKVSSGNTAGDQERLEDIVEEALAHDEL</sequence>
<organism evidence="1 2">
    <name type="scientific">Naganishia cerealis</name>
    <dbReference type="NCBI Taxonomy" id="610337"/>
    <lineage>
        <taxon>Eukaryota</taxon>
        <taxon>Fungi</taxon>
        <taxon>Dikarya</taxon>
        <taxon>Basidiomycota</taxon>
        <taxon>Agaricomycotina</taxon>
        <taxon>Tremellomycetes</taxon>
        <taxon>Filobasidiales</taxon>
        <taxon>Filobasidiaceae</taxon>
        <taxon>Naganishia</taxon>
    </lineage>
</organism>
<dbReference type="EMBL" id="JASBWR010000024">
    <property type="protein sequence ID" value="KAJ9107872.1"/>
    <property type="molecule type" value="Genomic_DNA"/>
</dbReference>